<evidence type="ECO:0000313" key="5">
    <source>
        <dbReference type="EMBL" id="PZW49012.1"/>
    </source>
</evidence>
<name>A0A2W7IP42_9PROT</name>
<dbReference type="PANTHER" id="PTHR12599:SF0">
    <property type="entry name" value="PTERIN-4-ALPHA-CARBINOLAMINE DEHYDRATASE"/>
    <property type="match status" value="1"/>
</dbReference>
<sequence>MTENIALVKLSPAERAGLAQSLPQWQPRPDRDAIHRSLRFKNFSEAWGFMSRVALLAEAQDHHPEWTNVWNRVEITLTTHDAGGLSPRDVALAQAIEGLLAG</sequence>
<gene>
    <name evidence="5" type="ORF">C8P66_10337</name>
</gene>
<reference evidence="5 6" key="1">
    <citation type="submission" date="2018-06" db="EMBL/GenBank/DDBJ databases">
        <title>Genomic Encyclopedia of Archaeal and Bacterial Type Strains, Phase II (KMG-II): from individual species to whole genera.</title>
        <authorList>
            <person name="Goeker M."/>
        </authorList>
    </citation>
    <scope>NUCLEOTIDE SEQUENCE [LARGE SCALE GENOMIC DNA]</scope>
    <source>
        <strain evidence="5 6">DSM 24525</strain>
    </source>
</reference>
<evidence type="ECO:0000256" key="2">
    <source>
        <dbReference type="ARBA" id="ARBA00006472"/>
    </source>
</evidence>
<dbReference type="Pfam" id="PF01329">
    <property type="entry name" value="Pterin_4a"/>
    <property type="match status" value="1"/>
</dbReference>
<dbReference type="InterPro" id="IPR036428">
    <property type="entry name" value="PCD_sf"/>
</dbReference>
<dbReference type="InterPro" id="IPR001533">
    <property type="entry name" value="Pterin_deHydtase"/>
</dbReference>
<proteinExistence type="inferred from homology"/>
<comment type="caution">
    <text evidence="5">The sequence shown here is derived from an EMBL/GenBank/DDBJ whole genome shotgun (WGS) entry which is preliminary data.</text>
</comment>
<protein>
    <recommendedName>
        <fullName evidence="4">Putative pterin-4-alpha-carbinolamine dehydratase</fullName>
        <shortName evidence="4">PHS</shortName>
        <ecNumber evidence="4">4.2.1.96</ecNumber>
    </recommendedName>
    <alternativeName>
        <fullName evidence="4">4-alpha-hydroxy-tetrahydropterin dehydratase</fullName>
    </alternativeName>
    <alternativeName>
        <fullName evidence="4">Pterin carbinolamine dehydratase</fullName>
        <shortName evidence="4">PCD</shortName>
    </alternativeName>
</protein>
<accession>A0A2W7IP42</accession>
<dbReference type="NCBIfam" id="NF002018">
    <property type="entry name" value="PRK00823.1-3"/>
    <property type="match status" value="1"/>
</dbReference>
<dbReference type="GO" id="GO:0008124">
    <property type="term" value="F:4-alpha-hydroxytetrahydrobiopterin dehydratase activity"/>
    <property type="evidence" value="ECO:0007669"/>
    <property type="project" value="UniProtKB-UniRule"/>
</dbReference>
<dbReference type="OrthoDB" id="9794987at2"/>
<comment type="similarity">
    <text evidence="2 4">Belongs to the pterin-4-alpha-carbinolamine dehydratase family.</text>
</comment>
<dbReference type="Proteomes" id="UP000249688">
    <property type="component" value="Unassembled WGS sequence"/>
</dbReference>
<evidence type="ECO:0000256" key="4">
    <source>
        <dbReference type="HAMAP-Rule" id="MF_00434"/>
    </source>
</evidence>
<dbReference type="PANTHER" id="PTHR12599">
    <property type="entry name" value="PTERIN-4-ALPHA-CARBINOLAMINE DEHYDRATASE"/>
    <property type="match status" value="1"/>
</dbReference>
<dbReference type="EMBL" id="QKYU01000003">
    <property type="protein sequence ID" value="PZW49012.1"/>
    <property type="molecule type" value="Genomic_DNA"/>
</dbReference>
<keyword evidence="3 4" id="KW-0456">Lyase</keyword>
<dbReference type="SUPFAM" id="SSF55248">
    <property type="entry name" value="PCD-like"/>
    <property type="match status" value="1"/>
</dbReference>
<dbReference type="EC" id="4.2.1.96" evidence="4"/>
<comment type="catalytic activity">
    <reaction evidence="1 4">
        <text>(4aS,6R)-4a-hydroxy-L-erythro-5,6,7,8-tetrahydrobiopterin = (6R)-L-erythro-6,7-dihydrobiopterin + H2O</text>
        <dbReference type="Rhea" id="RHEA:11920"/>
        <dbReference type="ChEBI" id="CHEBI:15377"/>
        <dbReference type="ChEBI" id="CHEBI:15642"/>
        <dbReference type="ChEBI" id="CHEBI:43120"/>
        <dbReference type="EC" id="4.2.1.96"/>
    </reaction>
</comment>
<dbReference type="RefSeq" id="WP_111396731.1">
    <property type="nucleotide sequence ID" value="NZ_QKYU01000003.1"/>
</dbReference>
<dbReference type="Gene3D" id="3.30.1360.20">
    <property type="entry name" value="Transcriptional coactivator/pterin dehydratase"/>
    <property type="match status" value="1"/>
</dbReference>
<dbReference type="CDD" id="cd00914">
    <property type="entry name" value="PCD_DCoH_subfamily_b"/>
    <property type="match status" value="1"/>
</dbReference>
<keyword evidence="6" id="KW-1185">Reference proteome</keyword>
<dbReference type="HAMAP" id="MF_00434">
    <property type="entry name" value="Pterin_4_alpha"/>
    <property type="match status" value="1"/>
</dbReference>
<evidence type="ECO:0000256" key="3">
    <source>
        <dbReference type="ARBA" id="ARBA00023239"/>
    </source>
</evidence>
<dbReference type="GO" id="GO:0006729">
    <property type="term" value="P:tetrahydrobiopterin biosynthetic process"/>
    <property type="evidence" value="ECO:0007669"/>
    <property type="project" value="InterPro"/>
</dbReference>
<organism evidence="5 6">
    <name type="scientific">Humitalea rosea</name>
    <dbReference type="NCBI Taxonomy" id="990373"/>
    <lineage>
        <taxon>Bacteria</taxon>
        <taxon>Pseudomonadati</taxon>
        <taxon>Pseudomonadota</taxon>
        <taxon>Alphaproteobacteria</taxon>
        <taxon>Acetobacterales</taxon>
        <taxon>Roseomonadaceae</taxon>
        <taxon>Humitalea</taxon>
    </lineage>
</organism>
<dbReference type="AlphaFoldDB" id="A0A2W7IP42"/>
<evidence type="ECO:0000313" key="6">
    <source>
        <dbReference type="Proteomes" id="UP000249688"/>
    </source>
</evidence>
<evidence type="ECO:0000256" key="1">
    <source>
        <dbReference type="ARBA" id="ARBA00001554"/>
    </source>
</evidence>